<evidence type="ECO:0000259" key="4">
    <source>
        <dbReference type="Pfam" id="PF13458"/>
    </source>
</evidence>
<feature type="region of interest" description="Disordered" evidence="3">
    <location>
        <begin position="222"/>
        <end position="250"/>
    </location>
</feature>
<feature type="region of interest" description="Disordered" evidence="3">
    <location>
        <begin position="31"/>
        <end position="52"/>
    </location>
</feature>
<dbReference type="Pfam" id="PF13458">
    <property type="entry name" value="Peripla_BP_6"/>
    <property type="match status" value="1"/>
</dbReference>
<keyword evidence="6" id="KW-1185">Reference proteome</keyword>
<gene>
    <name evidence="5" type="ORF">FIV42_27205</name>
</gene>
<evidence type="ECO:0000256" key="2">
    <source>
        <dbReference type="ARBA" id="ARBA00022729"/>
    </source>
</evidence>
<proteinExistence type="inferred from homology"/>
<comment type="similarity">
    <text evidence="1">Belongs to the leucine-binding protein family.</text>
</comment>
<feature type="compositionally biased region" description="Acidic residues" evidence="3">
    <location>
        <begin position="733"/>
        <end position="746"/>
    </location>
</feature>
<dbReference type="InterPro" id="IPR051010">
    <property type="entry name" value="BCAA_transport"/>
</dbReference>
<evidence type="ECO:0000256" key="3">
    <source>
        <dbReference type="SAM" id="MobiDB-lite"/>
    </source>
</evidence>
<protein>
    <recommendedName>
        <fullName evidence="4">Leucine-binding protein domain-containing protein</fullName>
    </recommendedName>
</protein>
<feature type="compositionally biased region" description="Basic and acidic residues" evidence="3">
    <location>
        <begin position="33"/>
        <end position="52"/>
    </location>
</feature>
<feature type="region of interest" description="Disordered" evidence="3">
    <location>
        <begin position="724"/>
        <end position="762"/>
    </location>
</feature>
<accession>A0A4Y6Q1D4</accession>
<sequence length="762" mass="82557">MTNFMDTNRMRRWMLLAIVAAALVLSACKTGKGKGDGDDIERQPPIRAKSSDAQERFDRAMEMLRDGQYDRAREAFRLLQAEFGSDPIADLSELYVARASMGPIRLGESLAQEATQAYKGSAEAAQILATLAQSDDVDKRIRYGAKAYHALEMALRGKTNEALSVLADYPSASISDVVLDADRTPVRALLTESFYRAGRNAETLEAAARLHAEVTARHQELVPATDEPLEQPTAGGQSDPTSASQAANSTSPEVAYLRSLEALARQRGFEAAEKNIEEVALQDYLTSDSAFVRAAAGWGLLGEQLADGVGEEQRAALEDLFNRVAPDLVQIGAGLRAAELSMRLAAVGGPKRLAIGFLAPLTGPHKAIGQRAMAGALVAMRAFHHAGYPEVTLVFQDSRADATEAFERLERQKVLAVVGPLDVRRAKQFAPLAQAAKIPLITLTTEAVGQSTPSDAQATDAEGEAEQSAAPYVFRNFIDAAAEARAAARVAFDEIGDRKAAVVYPDVGYGQVTAKAFADEFRDLGGQIVAEISYDRSKSDFANVARRLARANPEAVFLPDSAEKVAELTAFFANENIWGLAPTQKRSKRSKRKQVHYLGTSLWEDPMLIRQAASYVEGAAIPVWFSASLETAPVREFVNRFEAIYGRKPENFEAFAYDSVNWLRSLVLERGMRRPVAIRDALVSGDRHPGVTGTVQMTASGEPRRALRFVTPTDEGFEALEFTAVTGPREVEEASEADEAGDEAAEQDASSQSAPPNESARQ</sequence>
<dbReference type="Gene3D" id="3.40.50.2300">
    <property type="match status" value="2"/>
</dbReference>
<dbReference type="EMBL" id="CP041186">
    <property type="protein sequence ID" value="QDG54300.1"/>
    <property type="molecule type" value="Genomic_DNA"/>
</dbReference>
<dbReference type="PANTHER" id="PTHR30483">
    <property type="entry name" value="LEUCINE-SPECIFIC-BINDING PROTEIN"/>
    <property type="match status" value="1"/>
</dbReference>
<dbReference type="OrthoDB" id="5410879at2"/>
<dbReference type="InterPro" id="IPR028081">
    <property type="entry name" value="Leu-bd"/>
</dbReference>
<accession>A0A5B8YD75</accession>
<feature type="compositionally biased region" description="Polar residues" evidence="3">
    <location>
        <begin position="234"/>
        <end position="250"/>
    </location>
</feature>
<keyword evidence="2" id="KW-0732">Signal</keyword>
<evidence type="ECO:0000313" key="6">
    <source>
        <dbReference type="Proteomes" id="UP000315995"/>
    </source>
</evidence>
<organism evidence="5 6">
    <name type="scientific">Persicimonas caeni</name>
    <dbReference type="NCBI Taxonomy" id="2292766"/>
    <lineage>
        <taxon>Bacteria</taxon>
        <taxon>Deltaproteobacteria</taxon>
        <taxon>Bradymonadales</taxon>
        <taxon>Bradymonadaceae</taxon>
        <taxon>Persicimonas</taxon>
    </lineage>
</organism>
<dbReference type="PANTHER" id="PTHR30483:SF6">
    <property type="entry name" value="PERIPLASMIC BINDING PROTEIN OF ABC TRANSPORTER FOR NATURAL AMINO ACIDS"/>
    <property type="match status" value="1"/>
</dbReference>
<feature type="domain" description="Leucine-binding protein" evidence="4">
    <location>
        <begin position="354"/>
        <end position="711"/>
    </location>
</feature>
<dbReference type="InterPro" id="IPR028082">
    <property type="entry name" value="Peripla_BP_I"/>
</dbReference>
<evidence type="ECO:0000313" key="5">
    <source>
        <dbReference type="EMBL" id="QDG54300.1"/>
    </source>
</evidence>
<dbReference type="Proteomes" id="UP000315995">
    <property type="component" value="Chromosome"/>
</dbReference>
<evidence type="ECO:0000256" key="1">
    <source>
        <dbReference type="ARBA" id="ARBA00010062"/>
    </source>
</evidence>
<reference evidence="5 6" key="1">
    <citation type="submission" date="2019-06" db="EMBL/GenBank/DDBJ databases">
        <title>Persicimonas caeni gen. nov., sp. nov., a predatory bacterium isolated from solar saltern.</title>
        <authorList>
            <person name="Wang S."/>
        </authorList>
    </citation>
    <scope>NUCLEOTIDE SEQUENCE [LARGE SCALE GENOMIC DNA]</scope>
    <source>
        <strain evidence="5 6">YN101</strain>
    </source>
</reference>
<feature type="compositionally biased region" description="Low complexity" evidence="3">
    <location>
        <begin position="747"/>
        <end position="756"/>
    </location>
</feature>
<dbReference type="SUPFAM" id="SSF53822">
    <property type="entry name" value="Periplasmic binding protein-like I"/>
    <property type="match status" value="1"/>
</dbReference>
<dbReference type="AlphaFoldDB" id="A0A4Y6Q1D4"/>
<name>A0A4Y6Q1D4_PERCE</name>